<protein>
    <submittedName>
        <fullName evidence="3">Uncharacterized protein</fullName>
    </submittedName>
</protein>
<keyword evidence="2" id="KW-1133">Transmembrane helix</keyword>
<feature type="transmembrane region" description="Helical" evidence="2">
    <location>
        <begin position="155"/>
        <end position="178"/>
    </location>
</feature>
<gene>
    <name evidence="3" type="ORF">LTR97_006460</name>
</gene>
<evidence type="ECO:0000313" key="4">
    <source>
        <dbReference type="Proteomes" id="UP001310594"/>
    </source>
</evidence>
<accession>A0AAN7W9W7</accession>
<dbReference type="EMBL" id="JAVRQU010000009">
    <property type="protein sequence ID" value="KAK5698812.1"/>
    <property type="molecule type" value="Genomic_DNA"/>
</dbReference>
<dbReference type="SUPFAM" id="SSF50965">
    <property type="entry name" value="Galactose oxidase, central domain"/>
    <property type="match status" value="1"/>
</dbReference>
<dbReference type="Proteomes" id="UP001310594">
    <property type="component" value="Unassembled WGS sequence"/>
</dbReference>
<organism evidence="3 4">
    <name type="scientific">Elasticomyces elasticus</name>
    <dbReference type="NCBI Taxonomy" id="574655"/>
    <lineage>
        <taxon>Eukaryota</taxon>
        <taxon>Fungi</taxon>
        <taxon>Dikarya</taxon>
        <taxon>Ascomycota</taxon>
        <taxon>Pezizomycotina</taxon>
        <taxon>Dothideomycetes</taxon>
        <taxon>Dothideomycetidae</taxon>
        <taxon>Mycosphaerellales</taxon>
        <taxon>Teratosphaeriaceae</taxon>
        <taxon>Elasticomyces</taxon>
    </lineage>
</organism>
<sequence>MYDDVYLLSLPSFTWTMLWSGTTGRFGHSCNTAGKRQMLRTGGSLDASMYAVETSGQLPNLTAMQCDPKEGVALFDLTALTWSSFYNAYAADYQLPNKVVDLIGGSPDGGATMSEPIIGFNRGVSTMFDAPTATTTAITPTNSSPVAEPHHKSNVGAIVGGVVGGVAVLCIALGLAIWAMRRRSRKARTEPSLETPPAYSKSEHPDLKIKDPQAHGEGWNSKAQMEETLKDKTGSPFSELSPDAAVHEMAAEYPFSVHEMSAGRPSFRRPSIQSPGARDPTFEIFPDAIETQPADSIRREEDNELRHP</sequence>
<feature type="compositionally biased region" description="Basic and acidic residues" evidence="1">
    <location>
        <begin position="296"/>
        <end position="308"/>
    </location>
</feature>
<dbReference type="AlphaFoldDB" id="A0AAN7W9W7"/>
<keyword evidence="2" id="KW-0472">Membrane</keyword>
<proteinExistence type="predicted"/>
<keyword evidence="2" id="KW-0812">Transmembrane</keyword>
<evidence type="ECO:0000256" key="1">
    <source>
        <dbReference type="SAM" id="MobiDB-lite"/>
    </source>
</evidence>
<reference evidence="3" key="1">
    <citation type="submission" date="2023-08" db="EMBL/GenBank/DDBJ databases">
        <title>Black Yeasts Isolated from many extreme environments.</title>
        <authorList>
            <person name="Coleine C."/>
            <person name="Stajich J.E."/>
            <person name="Selbmann L."/>
        </authorList>
    </citation>
    <scope>NUCLEOTIDE SEQUENCE</scope>
    <source>
        <strain evidence="3">CCFEE 5810</strain>
    </source>
</reference>
<evidence type="ECO:0000256" key="2">
    <source>
        <dbReference type="SAM" id="Phobius"/>
    </source>
</evidence>
<dbReference type="Gene3D" id="1.20.5.510">
    <property type="entry name" value="Single helix bin"/>
    <property type="match status" value="1"/>
</dbReference>
<feature type="compositionally biased region" description="Basic and acidic residues" evidence="1">
    <location>
        <begin position="201"/>
        <end position="214"/>
    </location>
</feature>
<dbReference type="InterPro" id="IPR011043">
    <property type="entry name" value="Gal_Oxase/kelch_b-propeller"/>
</dbReference>
<feature type="region of interest" description="Disordered" evidence="1">
    <location>
        <begin position="262"/>
        <end position="308"/>
    </location>
</feature>
<name>A0AAN7W9W7_9PEZI</name>
<comment type="caution">
    <text evidence="3">The sequence shown here is derived from an EMBL/GenBank/DDBJ whole genome shotgun (WGS) entry which is preliminary data.</text>
</comment>
<evidence type="ECO:0000313" key="3">
    <source>
        <dbReference type="EMBL" id="KAK5698812.1"/>
    </source>
</evidence>
<feature type="region of interest" description="Disordered" evidence="1">
    <location>
        <begin position="184"/>
        <end position="220"/>
    </location>
</feature>